<keyword evidence="2" id="KW-0812">Transmembrane</keyword>
<keyword evidence="1" id="KW-0040">ANK repeat</keyword>
<dbReference type="AlphaFoldDB" id="H2ZXV0"/>
<protein>
    <submittedName>
        <fullName evidence="3">Ankyrin repeat domain 22</fullName>
    </submittedName>
</protein>
<accession>H2ZXV0</accession>
<dbReference type="InterPro" id="IPR036770">
    <property type="entry name" value="Ankyrin_rpt-contain_sf"/>
</dbReference>
<dbReference type="EMBL" id="AFYH01226444">
    <property type="status" value="NOT_ANNOTATED_CDS"/>
    <property type="molecule type" value="Genomic_DNA"/>
</dbReference>
<reference evidence="3" key="2">
    <citation type="submission" date="2025-08" db="UniProtKB">
        <authorList>
            <consortium name="Ensembl"/>
        </authorList>
    </citation>
    <scope>IDENTIFICATION</scope>
</reference>
<gene>
    <name evidence="3" type="primary">ANKRD22</name>
</gene>
<feature type="repeat" description="ANK" evidence="1">
    <location>
        <begin position="51"/>
        <end position="83"/>
    </location>
</feature>
<sequence>MCRVGNTEPWNNQMKFIKTPICQAAYQSNIQEVQRLLNEDQKKLNAQDSIYGDTPLIAACRVGCIQIARYLIQEGANINIKNKKERTSLHYAVRKRFTFVDYLLIIILMPILLIGFLIMEIKEKKSATLIKTLIQAGVNVNAVDYKGNTVLHYACEMRNQRIIPFLLEANADPILKNKNLETPLDIAIRLNFLNIVATLTKRK</sequence>
<dbReference type="SMART" id="SM00248">
    <property type="entry name" value="ANK"/>
    <property type="match status" value="4"/>
</dbReference>
<dbReference type="Ensembl" id="ENSLACT00000002239.1">
    <property type="protein sequence ID" value="ENSLACP00000002221.1"/>
    <property type="gene ID" value="ENSLACG00000001983.1"/>
</dbReference>
<dbReference type="Bgee" id="ENSLACG00000001983">
    <property type="expression patterns" value="Expressed in pelvic fin and 3 other cell types or tissues"/>
</dbReference>
<dbReference type="Pfam" id="PF12796">
    <property type="entry name" value="Ank_2"/>
    <property type="match status" value="2"/>
</dbReference>
<organism evidence="3 4">
    <name type="scientific">Latimeria chalumnae</name>
    <name type="common">Coelacanth</name>
    <dbReference type="NCBI Taxonomy" id="7897"/>
    <lineage>
        <taxon>Eukaryota</taxon>
        <taxon>Metazoa</taxon>
        <taxon>Chordata</taxon>
        <taxon>Craniata</taxon>
        <taxon>Vertebrata</taxon>
        <taxon>Euteleostomi</taxon>
        <taxon>Coelacanthiformes</taxon>
        <taxon>Coelacanthidae</taxon>
        <taxon>Latimeria</taxon>
    </lineage>
</organism>
<evidence type="ECO:0000256" key="1">
    <source>
        <dbReference type="PROSITE-ProRule" id="PRU00023"/>
    </source>
</evidence>
<dbReference type="KEGG" id="lcm:102348873"/>
<dbReference type="RefSeq" id="XP_014353260.1">
    <property type="nucleotide sequence ID" value="XM_014497774.1"/>
</dbReference>
<dbReference type="OMA" id="CINVQDG"/>
<dbReference type="InterPro" id="IPR042802">
    <property type="entry name" value="ANR22"/>
</dbReference>
<dbReference type="Gene3D" id="1.25.40.20">
    <property type="entry name" value="Ankyrin repeat-containing domain"/>
    <property type="match status" value="2"/>
</dbReference>
<dbReference type="InterPro" id="IPR002110">
    <property type="entry name" value="Ankyrin_rpt"/>
</dbReference>
<dbReference type="CTD" id="118932"/>
<dbReference type="FunCoup" id="H2ZXV0">
    <property type="interactions" value="40"/>
</dbReference>
<dbReference type="SUPFAM" id="SSF48403">
    <property type="entry name" value="Ankyrin repeat"/>
    <property type="match status" value="1"/>
</dbReference>
<keyword evidence="4" id="KW-1185">Reference proteome</keyword>
<evidence type="ECO:0000313" key="3">
    <source>
        <dbReference type="Ensembl" id="ENSLACP00000002221.1"/>
    </source>
</evidence>
<name>H2ZXV0_LATCH</name>
<feature type="transmembrane region" description="Helical" evidence="2">
    <location>
        <begin position="99"/>
        <end position="119"/>
    </location>
</feature>
<dbReference type="PROSITE" id="PS50297">
    <property type="entry name" value="ANK_REP_REGION"/>
    <property type="match status" value="2"/>
</dbReference>
<dbReference type="Proteomes" id="UP000008672">
    <property type="component" value="Unassembled WGS sequence"/>
</dbReference>
<dbReference type="HOGENOM" id="CLU_121978_0_0_1"/>
<dbReference type="PANTHER" id="PTHR47276">
    <property type="entry name" value="ANKYRIN REPEAT DOMAIN-CONTAINING PROTEIN 22"/>
    <property type="match status" value="1"/>
</dbReference>
<evidence type="ECO:0000313" key="4">
    <source>
        <dbReference type="Proteomes" id="UP000008672"/>
    </source>
</evidence>
<dbReference type="eggNOG" id="KOG0504">
    <property type="taxonomic scope" value="Eukaryota"/>
</dbReference>
<keyword evidence="2" id="KW-0472">Membrane</keyword>
<dbReference type="PROSITE" id="PS50088">
    <property type="entry name" value="ANK_REPEAT"/>
    <property type="match status" value="2"/>
</dbReference>
<reference evidence="3" key="3">
    <citation type="submission" date="2025-09" db="UniProtKB">
        <authorList>
            <consortium name="Ensembl"/>
        </authorList>
    </citation>
    <scope>IDENTIFICATION</scope>
</reference>
<dbReference type="OrthoDB" id="2157354at2759"/>
<dbReference type="GeneID" id="102348873"/>
<dbReference type="GeneTree" id="ENSGT00390000009005"/>
<evidence type="ECO:0000256" key="2">
    <source>
        <dbReference type="SAM" id="Phobius"/>
    </source>
</evidence>
<proteinExistence type="predicted"/>
<feature type="repeat" description="ANK" evidence="1">
    <location>
        <begin position="146"/>
        <end position="178"/>
    </location>
</feature>
<dbReference type="PANTHER" id="PTHR47276:SF1">
    <property type="entry name" value="ANKYRIN REPEAT DOMAIN-CONTAINING PROTEIN 22"/>
    <property type="match status" value="1"/>
</dbReference>
<keyword evidence="2" id="KW-1133">Transmembrane helix</keyword>
<dbReference type="InParanoid" id="H2ZXV0"/>
<dbReference type="STRING" id="7897.ENSLACP00000002221"/>
<reference evidence="4" key="1">
    <citation type="submission" date="2011-08" db="EMBL/GenBank/DDBJ databases">
        <title>The draft genome of Latimeria chalumnae.</title>
        <authorList>
            <person name="Di Palma F."/>
            <person name="Alfoldi J."/>
            <person name="Johnson J."/>
            <person name="Berlin A."/>
            <person name="Gnerre S."/>
            <person name="Jaffe D."/>
            <person name="MacCallum I."/>
            <person name="Young S."/>
            <person name="Walker B.J."/>
            <person name="Lander E."/>
            <person name="Lindblad-Toh K."/>
        </authorList>
    </citation>
    <scope>NUCLEOTIDE SEQUENCE [LARGE SCALE GENOMIC DNA]</scope>
    <source>
        <strain evidence="4">Wild caught</strain>
    </source>
</reference>